<reference evidence="2 3" key="1">
    <citation type="submission" date="2018-12" db="EMBL/GenBank/DDBJ databases">
        <title>Genome sequencing of Eikenella corrodens KCOM 3110 (= JS217).</title>
        <authorList>
            <person name="Koo J.-K."/>
            <person name="Park S.-N."/>
            <person name="Lim Y.K."/>
        </authorList>
    </citation>
    <scope>NUCLEOTIDE SEQUENCE [LARGE SCALE GENOMIC DNA]</scope>
    <source>
        <strain evidence="2 3">KCOM 3110</strain>
    </source>
</reference>
<proteinExistence type="predicted"/>
<evidence type="ECO:0000259" key="1">
    <source>
        <dbReference type="Pfam" id="PF09588"/>
    </source>
</evidence>
<dbReference type="InterPro" id="IPR019080">
    <property type="entry name" value="YqaJ_viral_recombinase"/>
</dbReference>
<protein>
    <submittedName>
        <fullName evidence="2">YqaJ-like viral recombinase</fullName>
    </submittedName>
</protein>
<dbReference type="PANTHER" id="PTHR46609:SF6">
    <property type="entry name" value="EXONUCLEASE, PHAGE-TYPE_RECB, C-TERMINAL DOMAIN-CONTAINING PROTEIN-RELATED"/>
    <property type="match status" value="1"/>
</dbReference>
<dbReference type="CDD" id="cd22343">
    <property type="entry name" value="PDDEXK_lambda_exonuclease-like"/>
    <property type="match status" value="1"/>
</dbReference>
<dbReference type="SUPFAM" id="SSF52980">
    <property type="entry name" value="Restriction endonuclease-like"/>
    <property type="match status" value="1"/>
</dbReference>
<organism evidence="2 3">
    <name type="scientific">Eikenella corrodens</name>
    <dbReference type="NCBI Taxonomy" id="539"/>
    <lineage>
        <taxon>Bacteria</taxon>
        <taxon>Pseudomonadati</taxon>
        <taxon>Pseudomonadota</taxon>
        <taxon>Betaproteobacteria</taxon>
        <taxon>Neisseriales</taxon>
        <taxon>Neisseriaceae</taxon>
        <taxon>Eikenella</taxon>
    </lineage>
</organism>
<feature type="domain" description="YqaJ viral recombinase" evidence="1">
    <location>
        <begin position="12"/>
        <end position="154"/>
    </location>
</feature>
<dbReference type="InterPro" id="IPR051703">
    <property type="entry name" value="NF-kappa-B_Signaling_Reg"/>
</dbReference>
<dbReference type="RefSeq" id="WP_126982174.1">
    <property type="nucleotide sequence ID" value="NZ_CP034670.1"/>
</dbReference>
<dbReference type="Pfam" id="PF09588">
    <property type="entry name" value="YqaJ"/>
    <property type="match status" value="1"/>
</dbReference>
<dbReference type="OrthoDB" id="1245848at2"/>
<sequence>MKWYDIEQNSPEWDELRAGRLTASNFATIMVNQPKAFNDAAKRLAVQIAFERINGHSMRSHYGDGYRNADMERGHIEEPAARALYEAETFCTVQNGGFFCDDYIGCSPDGLIGEDGGIEIKSVLPQTHAATKRRGSFDPAYRWQILGNLAHSGREWWDFVSYCSFAPEPHQLLIYRVHREQYRTQIQQLLAREQRFIELIQKQMKEFS</sequence>
<gene>
    <name evidence="2" type="ORF">ELB75_00210</name>
</gene>
<dbReference type="InterPro" id="IPR011335">
    <property type="entry name" value="Restrct_endonuc-II-like"/>
</dbReference>
<dbReference type="AlphaFoldDB" id="A0A3S9SGH5"/>
<dbReference type="Proteomes" id="UP000282435">
    <property type="component" value="Chromosome"/>
</dbReference>
<name>A0A3S9SGH5_EIKCO</name>
<dbReference type="Gene3D" id="3.90.320.10">
    <property type="match status" value="1"/>
</dbReference>
<accession>A0A3S9SGH5</accession>
<evidence type="ECO:0000313" key="2">
    <source>
        <dbReference type="EMBL" id="AZR58603.1"/>
    </source>
</evidence>
<dbReference type="EMBL" id="CP034670">
    <property type="protein sequence ID" value="AZR58603.1"/>
    <property type="molecule type" value="Genomic_DNA"/>
</dbReference>
<dbReference type="InterPro" id="IPR011604">
    <property type="entry name" value="PDDEXK-like_dom_sf"/>
</dbReference>
<evidence type="ECO:0000313" key="3">
    <source>
        <dbReference type="Proteomes" id="UP000282435"/>
    </source>
</evidence>
<dbReference type="PANTHER" id="PTHR46609">
    <property type="entry name" value="EXONUCLEASE, PHAGE-TYPE/RECB, C-TERMINAL DOMAIN-CONTAINING PROTEIN"/>
    <property type="match status" value="1"/>
</dbReference>